<dbReference type="PANTHER" id="PTHR43194:SF5">
    <property type="entry name" value="PIMELOYL-[ACYL-CARRIER PROTEIN] METHYL ESTER ESTERASE"/>
    <property type="match status" value="1"/>
</dbReference>
<dbReference type="Proteomes" id="UP000002484">
    <property type="component" value="Chromosome"/>
</dbReference>
<gene>
    <name evidence="2" type="ordered locus">FraEuI1c_5627</name>
</gene>
<sequence length="283" mass="30430">MDASALSEVIELPQGQIRYRAAGPPTSERPPVVFVHGVLVDRELWTPVADLLAQQGVRSYAPTLPMGAHQTPMDADADLTPRGVARLVLDLIAALDLRDVTLVGNDTGGAITQFVLDTDPDRIGRVVLTNCDAFGAFPPPPLTLLVRALRHPAVVAAMVPGLRSTRLRHGPLGFGPLSTGPLDPALTGAWVKPLADGKIRRDLAKLARGIDPKDLLDVSTRLGKLDRPVRVLWGDDDRYFDVELGRRLADAFTDATFETVAGGRTFLPLDHPDRVATAILAAF</sequence>
<evidence type="ECO:0000313" key="2">
    <source>
        <dbReference type="EMBL" id="ADP83611.1"/>
    </source>
</evidence>
<proteinExistence type="predicted"/>
<dbReference type="InterPro" id="IPR050228">
    <property type="entry name" value="Carboxylesterase_BioH"/>
</dbReference>
<protein>
    <submittedName>
        <fullName evidence="2">Alpha/beta hydrolase fold protein</fullName>
    </submittedName>
</protein>
<dbReference type="AlphaFoldDB" id="E3JDH8"/>
<dbReference type="EMBL" id="CP002299">
    <property type="protein sequence ID" value="ADP83611.1"/>
    <property type="molecule type" value="Genomic_DNA"/>
</dbReference>
<dbReference type="RefSeq" id="WP_013426729.1">
    <property type="nucleotide sequence ID" value="NC_014666.1"/>
</dbReference>
<dbReference type="KEGG" id="fri:FraEuI1c_5627"/>
<dbReference type="Gene3D" id="3.40.50.1820">
    <property type="entry name" value="alpha/beta hydrolase"/>
    <property type="match status" value="1"/>
</dbReference>
<keyword evidence="2" id="KW-0378">Hydrolase</keyword>
<dbReference type="PRINTS" id="PR00111">
    <property type="entry name" value="ABHYDROLASE"/>
</dbReference>
<feature type="domain" description="AB hydrolase-1" evidence="1">
    <location>
        <begin position="32"/>
        <end position="277"/>
    </location>
</feature>
<dbReference type="InterPro" id="IPR000073">
    <property type="entry name" value="AB_hydrolase_1"/>
</dbReference>
<evidence type="ECO:0000259" key="1">
    <source>
        <dbReference type="Pfam" id="PF12697"/>
    </source>
</evidence>
<keyword evidence="3" id="KW-1185">Reference proteome</keyword>
<dbReference type="eggNOG" id="COG2267">
    <property type="taxonomic scope" value="Bacteria"/>
</dbReference>
<dbReference type="HOGENOM" id="CLU_020336_13_3_11"/>
<organism evidence="2 3">
    <name type="scientific">Pseudofrankia inefficax (strain DSM 45817 / CECT 9037 / DDB 130130 / EuI1c)</name>
    <name type="common">Frankia inefficax</name>
    <dbReference type="NCBI Taxonomy" id="298654"/>
    <lineage>
        <taxon>Bacteria</taxon>
        <taxon>Bacillati</taxon>
        <taxon>Actinomycetota</taxon>
        <taxon>Actinomycetes</taxon>
        <taxon>Frankiales</taxon>
        <taxon>Frankiaceae</taxon>
        <taxon>Pseudofrankia</taxon>
    </lineage>
</organism>
<dbReference type="STRING" id="298654.FraEuI1c_5627"/>
<dbReference type="InterPro" id="IPR029058">
    <property type="entry name" value="AB_hydrolase_fold"/>
</dbReference>
<reference evidence="2 3" key="1">
    <citation type="submission" date="2010-10" db="EMBL/GenBank/DDBJ databases">
        <title>Complete sequence of Frankia sp. EuI1c.</title>
        <authorList>
            <consortium name="US DOE Joint Genome Institute"/>
            <person name="Lucas S."/>
            <person name="Copeland A."/>
            <person name="Lapidus A."/>
            <person name="Cheng J.-F."/>
            <person name="Bruce D."/>
            <person name="Goodwin L."/>
            <person name="Pitluck S."/>
            <person name="Chertkov O."/>
            <person name="Detter J.C."/>
            <person name="Han C."/>
            <person name="Tapia R."/>
            <person name="Land M."/>
            <person name="Hauser L."/>
            <person name="Jeffries C."/>
            <person name="Kyrpides N."/>
            <person name="Ivanova N."/>
            <person name="Mikhailova N."/>
            <person name="Beauchemin N."/>
            <person name="Sen A."/>
            <person name="Sur S.A."/>
            <person name="Gtari M."/>
            <person name="Wall L."/>
            <person name="Tisa L."/>
            <person name="Woyke T."/>
        </authorList>
    </citation>
    <scope>NUCLEOTIDE SEQUENCE [LARGE SCALE GENOMIC DNA]</scope>
    <source>
        <strain evidence="3">DSM 45817 / CECT 9037 / EuI1c</strain>
    </source>
</reference>
<accession>E3JDH8</accession>
<dbReference type="SUPFAM" id="SSF53474">
    <property type="entry name" value="alpha/beta-Hydrolases"/>
    <property type="match status" value="1"/>
</dbReference>
<evidence type="ECO:0000313" key="3">
    <source>
        <dbReference type="Proteomes" id="UP000002484"/>
    </source>
</evidence>
<dbReference type="GO" id="GO:0016787">
    <property type="term" value="F:hydrolase activity"/>
    <property type="evidence" value="ECO:0007669"/>
    <property type="project" value="UniProtKB-KW"/>
</dbReference>
<dbReference type="InParanoid" id="E3JDH8"/>
<dbReference type="Pfam" id="PF12697">
    <property type="entry name" value="Abhydrolase_6"/>
    <property type="match status" value="1"/>
</dbReference>
<dbReference type="PANTHER" id="PTHR43194">
    <property type="entry name" value="HYDROLASE ALPHA/BETA FOLD FAMILY"/>
    <property type="match status" value="1"/>
</dbReference>
<name>E3JDH8_PSEI1</name>